<evidence type="ECO:0000313" key="2">
    <source>
        <dbReference type="Proteomes" id="UP000197065"/>
    </source>
</evidence>
<evidence type="ECO:0000313" key="1">
    <source>
        <dbReference type="EMBL" id="SNB52606.1"/>
    </source>
</evidence>
<reference evidence="1 2" key="1">
    <citation type="submission" date="2017-06" db="EMBL/GenBank/DDBJ databases">
        <authorList>
            <person name="Kim H.J."/>
            <person name="Triplett B.A."/>
        </authorList>
    </citation>
    <scope>NUCLEOTIDE SEQUENCE [LARGE SCALE GENOMIC DNA]</scope>
    <source>
        <strain evidence="1 2">B29T1</strain>
    </source>
</reference>
<name>A0A212PZY3_9PROT</name>
<dbReference type="EMBL" id="FYEH01000001">
    <property type="protein sequence ID" value="SNB52606.1"/>
    <property type="molecule type" value="Genomic_DNA"/>
</dbReference>
<sequence>MVLPGAFPRRLKDFADAPRCLSVPMGLPERPHTLIYPDKDWAFSVDQRAPDHSGARLLWKRLTLPELLTNNFIGTVRLARPQVMSPNGPGDKISKLKSG</sequence>
<accession>A0A212PZY3</accession>
<organism evidence="1 2">
    <name type="scientific">Arboricoccus pini</name>
    <dbReference type="NCBI Taxonomy" id="1963835"/>
    <lineage>
        <taxon>Bacteria</taxon>
        <taxon>Pseudomonadati</taxon>
        <taxon>Pseudomonadota</taxon>
        <taxon>Alphaproteobacteria</taxon>
        <taxon>Geminicoccales</taxon>
        <taxon>Geminicoccaceae</taxon>
        <taxon>Arboricoccus</taxon>
    </lineage>
</organism>
<gene>
    <name evidence="1" type="ORF">SAMN07250955_101281</name>
</gene>
<proteinExistence type="predicted"/>
<keyword evidence="2" id="KW-1185">Reference proteome</keyword>
<dbReference type="AlphaFoldDB" id="A0A212PZY3"/>
<protein>
    <submittedName>
        <fullName evidence="1">Uncharacterized protein</fullName>
    </submittedName>
</protein>
<dbReference type="Proteomes" id="UP000197065">
    <property type="component" value="Unassembled WGS sequence"/>
</dbReference>